<comment type="caution">
    <text evidence="1">The sequence shown here is derived from an EMBL/GenBank/DDBJ whole genome shotgun (WGS) entry which is preliminary data.</text>
</comment>
<name>A0A9K3IKI7_HELAN</name>
<protein>
    <submittedName>
        <fullName evidence="1">Uncharacterized protein</fullName>
    </submittedName>
</protein>
<reference evidence="1" key="1">
    <citation type="journal article" date="2017" name="Nature">
        <title>The sunflower genome provides insights into oil metabolism, flowering and Asterid evolution.</title>
        <authorList>
            <person name="Badouin H."/>
            <person name="Gouzy J."/>
            <person name="Grassa C.J."/>
            <person name="Murat F."/>
            <person name="Staton S.E."/>
            <person name="Cottret L."/>
            <person name="Lelandais-Briere C."/>
            <person name="Owens G.L."/>
            <person name="Carrere S."/>
            <person name="Mayjonade B."/>
            <person name="Legrand L."/>
            <person name="Gill N."/>
            <person name="Kane N.C."/>
            <person name="Bowers J.E."/>
            <person name="Hubner S."/>
            <person name="Bellec A."/>
            <person name="Berard A."/>
            <person name="Berges H."/>
            <person name="Blanchet N."/>
            <person name="Boniface M.C."/>
            <person name="Brunel D."/>
            <person name="Catrice O."/>
            <person name="Chaidir N."/>
            <person name="Claudel C."/>
            <person name="Donnadieu C."/>
            <person name="Faraut T."/>
            <person name="Fievet G."/>
            <person name="Helmstetter N."/>
            <person name="King M."/>
            <person name="Knapp S.J."/>
            <person name="Lai Z."/>
            <person name="Le Paslier M.C."/>
            <person name="Lippi Y."/>
            <person name="Lorenzon L."/>
            <person name="Mandel J.R."/>
            <person name="Marage G."/>
            <person name="Marchand G."/>
            <person name="Marquand E."/>
            <person name="Bret-Mestries E."/>
            <person name="Morien E."/>
            <person name="Nambeesan S."/>
            <person name="Nguyen T."/>
            <person name="Pegot-Espagnet P."/>
            <person name="Pouilly N."/>
            <person name="Raftis F."/>
            <person name="Sallet E."/>
            <person name="Schiex T."/>
            <person name="Thomas J."/>
            <person name="Vandecasteele C."/>
            <person name="Vares D."/>
            <person name="Vear F."/>
            <person name="Vautrin S."/>
            <person name="Crespi M."/>
            <person name="Mangin B."/>
            <person name="Burke J.M."/>
            <person name="Salse J."/>
            <person name="Munos S."/>
            <person name="Vincourt P."/>
            <person name="Rieseberg L.H."/>
            <person name="Langlade N.B."/>
        </authorList>
    </citation>
    <scope>NUCLEOTIDE SEQUENCE</scope>
    <source>
        <tissue evidence="1">Leaves</tissue>
    </source>
</reference>
<dbReference type="EMBL" id="MNCJ02000322">
    <property type="protein sequence ID" value="KAF5798076.1"/>
    <property type="molecule type" value="Genomic_DNA"/>
</dbReference>
<evidence type="ECO:0000313" key="1">
    <source>
        <dbReference type="EMBL" id="KAF5798076.1"/>
    </source>
</evidence>
<gene>
    <name evidence="1" type="ORF">HanXRQr2_Chr07g0288431</name>
</gene>
<dbReference type="Proteomes" id="UP000215914">
    <property type="component" value="Unassembled WGS sequence"/>
</dbReference>
<organism evidence="1 2">
    <name type="scientific">Helianthus annuus</name>
    <name type="common">Common sunflower</name>
    <dbReference type="NCBI Taxonomy" id="4232"/>
    <lineage>
        <taxon>Eukaryota</taxon>
        <taxon>Viridiplantae</taxon>
        <taxon>Streptophyta</taxon>
        <taxon>Embryophyta</taxon>
        <taxon>Tracheophyta</taxon>
        <taxon>Spermatophyta</taxon>
        <taxon>Magnoliopsida</taxon>
        <taxon>eudicotyledons</taxon>
        <taxon>Gunneridae</taxon>
        <taxon>Pentapetalae</taxon>
        <taxon>asterids</taxon>
        <taxon>campanulids</taxon>
        <taxon>Asterales</taxon>
        <taxon>Asteraceae</taxon>
        <taxon>Asteroideae</taxon>
        <taxon>Heliantheae alliance</taxon>
        <taxon>Heliantheae</taxon>
        <taxon>Helianthus</taxon>
    </lineage>
</organism>
<keyword evidence="2" id="KW-1185">Reference proteome</keyword>
<evidence type="ECO:0000313" key="2">
    <source>
        <dbReference type="Proteomes" id="UP000215914"/>
    </source>
</evidence>
<accession>A0A9K3IKI7</accession>
<sequence length="40" mass="4802">MRVDLGPRHQTSLEITQCYRVLELRKNSQRSQRPLHRQLG</sequence>
<dbReference type="AlphaFoldDB" id="A0A9K3IKI7"/>
<proteinExistence type="predicted"/>
<reference evidence="1" key="2">
    <citation type="submission" date="2020-06" db="EMBL/GenBank/DDBJ databases">
        <title>Helianthus annuus Genome sequencing and assembly Release 2.</title>
        <authorList>
            <person name="Gouzy J."/>
            <person name="Langlade N."/>
            <person name="Munos S."/>
        </authorList>
    </citation>
    <scope>NUCLEOTIDE SEQUENCE</scope>
    <source>
        <tissue evidence="1">Leaves</tissue>
    </source>
</reference>
<dbReference type="Gramene" id="mRNA:HanXRQr2_Chr07g0288431">
    <property type="protein sequence ID" value="mRNA:HanXRQr2_Chr07g0288431"/>
    <property type="gene ID" value="HanXRQr2_Chr07g0288431"/>
</dbReference>